<dbReference type="Pfam" id="PF01476">
    <property type="entry name" value="LysM"/>
    <property type="match status" value="3"/>
</dbReference>
<dbReference type="SUPFAM" id="SSF54106">
    <property type="entry name" value="LysM domain"/>
    <property type="match status" value="3"/>
</dbReference>
<sequence length="564" mass="64895">MRNQFKTILFSFVTPALFLSGCASLDLSVNQSYEQLVSLTEGNSGDQETEQNNQTTDSTDVNSEQITSDSDKPSVAEIDQHPEPQYMTTTNDFVGPIYYDNLWDRVRSNLRLERDITKPRVIAQINWYKKHPRYFKRISERASLYMYHVVVELERRDLPAELALLPIVESAYDPFAYSHGRASGLWQFIPSTGRHFNLKQDWWYDGRRDILASTDAALTYLTQLNGRFDDWLLALAAYNAGGGNVSKAIRKNKRRNRATDFWSLSLPRETSAYSPKMIALAELLANPEKYDFEWPQVPNQPYFKEVEIDGQIDLAQAADLADIEIEELYKLNPAFNQWATHPNGPHRLLVPAEKAPIFETNLASLDQKHRVNWERYKIRSGDSLITIAKQFRTTPQVLREVNNIRKNLIRAGDTLLIPTTSRSMDEYTMSAIQRLHKRQNRAPSNGRHKLRYHVKSGDSFWTISRKFGVGVRELAKWNNMAPTDPLKINQKLVVWTKKPKVSKNGNKVIRKVGYKVRKGDSLARIADKFSVSVRDIKRWNPKATSKYIHPGQSITLYVDVTNIN</sequence>
<dbReference type="InterPro" id="IPR023346">
    <property type="entry name" value="Lysozyme-like_dom_sf"/>
</dbReference>
<evidence type="ECO:0000259" key="4">
    <source>
        <dbReference type="PROSITE" id="PS51782"/>
    </source>
</evidence>
<keyword evidence="3" id="KW-0732">Signal</keyword>
<evidence type="ECO:0000256" key="3">
    <source>
        <dbReference type="SAM" id="SignalP"/>
    </source>
</evidence>
<feature type="domain" description="LysM" evidence="4">
    <location>
        <begin position="512"/>
        <end position="556"/>
    </location>
</feature>
<accession>A0ABV7HB99</accession>
<reference evidence="6" key="1">
    <citation type="journal article" date="2019" name="Int. J. Syst. Evol. Microbiol.">
        <title>The Global Catalogue of Microorganisms (GCM) 10K type strain sequencing project: providing services to taxonomists for standard genome sequencing and annotation.</title>
        <authorList>
            <consortium name="The Broad Institute Genomics Platform"/>
            <consortium name="The Broad Institute Genome Sequencing Center for Infectious Disease"/>
            <person name="Wu L."/>
            <person name="Ma J."/>
        </authorList>
    </citation>
    <scope>NUCLEOTIDE SEQUENCE [LARGE SCALE GENOMIC DNA]</scope>
    <source>
        <strain evidence="6">KCTC 52438</strain>
    </source>
</reference>
<dbReference type="InterPro" id="IPR000189">
    <property type="entry name" value="Transglyc_AS"/>
</dbReference>
<evidence type="ECO:0000313" key="5">
    <source>
        <dbReference type="EMBL" id="MFC3149983.1"/>
    </source>
</evidence>
<dbReference type="CDD" id="cd16894">
    <property type="entry name" value="MltD-like"/>
    <property type="match status" value="1"/>
</dbReference>
<dbReference type="PROSITE" id="PS51782">
    <property type="entry name" value="LYSM"/>
    <property type="match status" value="3"/>
</dbReference>
<dbReference type="InterPro" id="IPR036779">
    <property type="entry name" value="LysM_dom_sf"/>
</dbReference>
<dbReference type="Proteomes" id="UP001595476">
    <property type="component" value="Unassembled WGS sequence"/>
</dbReference>
<organism evidence="5 6">
    <name type="scientific">Litoribrevibacter euphylliae</name>
    <dbReference type="NCBI Taxonomy" id="1834034"/>
    <lineage>
        <taxon>Bacteria</taxon>
        <taxon>Pseudomonadati</taxon>
        <taxon>Pseudomonadota</taxon>
        <taxon>Gammaproteobacteria</taxon>
        <taxon>Oceanospirillales</taxon>
        <taxon>Oceanospirillaceae</taxon>
        <taxon>Litoribrevibacter</taxon>
    </lineage>
</organism>
<dbReference type="SUPFAM" id="SSF53955">
    <property type="entry name" value="Lysozyme-like"/>
    <property type="match status" value="1"/>
</dbReference>
<proteinExistence type="inferred from homology"/>
<protein>
    <submittedName>
        <fullName evidence="5">LysM peptidoglycan-binding domain-containing protein</fullName>
    </submittedName>
</protein>
<comment type="caution">
    <text evidence="5">The sequence shown here is derived from an EMBL/GenBank/DDBJ whole genome shotgun (WGS) entry which is preliminary data.</text>
</comment>
<gene>
    <name evidence="5" type="ORF">ACFOEK_02995</name>
</gene>
<dbReference type="InterPro" id="IPR008258">
    <property type="entry name" value="Transglycosylase_SLT_dom_1"/>
</dbReference>
<feature type="domain" description="LysM" evidence="4">
    <location>
        <begin position="374"/>
        <end position="417"/>
    </location>
</feature>
<name>A0ABV7HB99_9GAMM</name>
<dbReference type="CDD" id="cd00118">
    <property type="entry name" value="LysM"/>
    <property type="match status" value="3"/>
</dbReference>
<feature type="signal peptide" evidence="3">
    <location>
        <begin position="1"/>
        <end position="25"/>
    </location>
</feature>
<comment type="similarity">
    <text evidence="1">Belongs to the transglycosylase Slt family.</text>
</comment>
<dbReference type="Pfam" id="PF01464">
    <property type="entry name" value="SLT"/>
    <property type="match status" value="1"/>
</dbReference>
<dbReference type="RefSeq" id="WP_386715949.1">
    <property type="nucleotide sequence ID" value="NZ_JBHRSZ010000002.1"/>
</dbReference>
<dbReference type="PANTHER" id="PTHR33734">
    <property type="entry name" value="LYSM DOMAIN-CONTAINING GPI-ANCHORED PROTEIN 2"/>
    <property type="match status" value="1"/>
</dbReference>
<feature type="domain" description="LysM" evidence="4">
    <location>
        <begin position="450"/>
        <end position="494"/>
    </location>
</feature>
<dbReference type="PROSITE" id="PS51257">
    <property type="entry name" value="PROKAR_LIPOPROTEIN"/>
    <property type="match status" value="1"/>
</dbReference>
<evidence type="ECO:0000256" key="2">
    <source>
        <dbReference type="SAM" id="MobiDB-lite"/>
    </source>
</evidence>
<dbReference type="EMBL" id="JBHRSZ010000002">
    <property type="protein sequence ID" value="MFC3149983.1"/>
    <property type="molecule type" value="Genomic_DNA"/>
</dbReference>
<feature type="region of interest" description="Disordered" evidence="2">
    <location>
        <begin position="39"/>
        <end position="77"/>
    </location>
</feature>
<evidence type="ECO:0000256" key="1">
    <source>
        <dbReference type="ARBA" id="ARBA00007734"/>
    </source>
</evidence>
<dbReference type="Gene3D" id="3.10.350.10">
    <property type="entry name" value="LysM domain"/>
    <property type="match status" value="3"/>
</dbReference>
<feature type="chain" id="PRO_5046555822" evidence="3">
    <location>
        <begin position="26"/>
        <end position="564"/>
    </location>
</feature>
<keyword evidence="6" id="KW-1185">Reference proteome</keyword>
<dbReference type="PROSITE" id="PS00922">
    <property type="entry name" value="TRANSGLYCOSYLASE"/>
    <property type="match status" value="1"/>
</dbReference>
<dbReference type="InterPro" id="IPR018392">
    <property type="entry name" value="LysM"/>
</dbReference>
<evidence type="ECO:0000313" key="6">
    <source>
        <dbReference type="Proteomes" id="UP001595476"/>
    </source>
</evidence>
<dbReference type="SMART" id="SM00257">
    <property type="entry name" value="LysM"/>
    <property type="match status" value="3"/>
</dbReference>
<dbReference type="PANTHER" id="PTHR33734:SF22">
    <property type="entry name" value="MEMBRANE-BOUND LYTIC MUREIN TRANSGLYCOSYLASE D"/>
    <property type="match status" value="1"/>
</dbReference>
<feature type="compositionally biased region" description="Polar residues" evidence="2">
    <location>
        <begin position="39"/>
        <end position="68"/>
    </location>
</feature>
<dbReference type="Gene3D" id="1.10.530.10">
    <property type="match status" value="1"/>
</dbReference>